<dbReference type="SUPFAM" id="SSF55729">
    <property type="entry name" value="Acyl-CoA N-acyltransferases (Nat)"/>
    <property type="match status" value="1"/>
</dbReference>
<organism evidence="2">
    <name type="scientific">marine metagenome</name>
    <dbReference type="NCBI Taxonomy" id="408172"/>
    <lineage>
        <taxon>unclassified sequences</taxon>
        <taxon>metagenomes</taxon>
        <taxon>ecological metagenomes</taxon>
    </lineage>
</organism>
<dbReference type="Pfam" id="PF00583">
    <property type="entry name" value="Acetyltransf_1"/>
    <property type="match status" value="1"/>
</dbReference>
<dbReference type="AlphaFoldDB" id="A0A381YG61"/>
<dbReference type="InterPro" id="IPR000182">
    <property type="entry name" value="GNAT_dom"/>
</dbReference>
<evidence type="ECO:0000259" key="1">
    <source>
        <dbReference type="PROSITE" id="PS51186"/>
    </source>
</evidence>
<reference evidence="2" key="1">
    <citation type="submission" date="2018-05" db="EMBL/GenBank/DDBJ databases">
        <authorList>
            <person name="Lanie J.A."/>
            <person name="Ng W.-L."/>
            <person name="Kazmierczak K.M."/>
            <person name="Andrzejewski T.M."/>
            <person name="Davidsen T.M."/>
            <person name="Wayne K.J."/>
            <person name="Tettelin H."/>
            <person name="Glass J.I."/>
            <person name="Rusch D."/>
            <person name="Podicherti R."/>
            <person name="Tsui H.-C.T."/>
            <person name="Winkler M.E."/>
        </authorList>
    </citation>
    <scope>NUCLEOTIDE SEQUENCE</scope>
</reference>
<name>A0A381YG61_9ZZZZ</name>
<dbReference type="GO" id="GO:0016747">
    <property type="term" value="F:acyltransferase activity, transferring groups other than amino-acyl groups"/>
    <property type="evidence" value="ECO:0007669"/>
    <property type="project" value="InterPro"/>
</dbReference>
<dbReference type="InterPro" id="IPR016181">
    <property type="entry name" value="Acyl_CoA_acyltransferase"/>
</dbReference>
<sequence>MTEFIIREGQLSDVVPIARFQQQMAWETENKELPETLIVPGVKAVLEDGQGGRKGFYVVAESENKVIGSLLVTYEWSDWRNGWFWWIQSVYVQHEWRQKGVYTALHKSVQDRSKQSGDSCGIRLYVERENTIAQQVYQKMGMYETEYFLYEIDYSV</sequence>
<proteinExistence type="predicted"/>
<protein>
    <recommendedName>
        <fullName evidence="1">N-acetyltransferase domain-containing protein</fullName>
    </recommendedName>
</protein>
<dbReference type="CDD" id="cd04301">
    <property type="entry name" value="NAT_SF"/>
    <property type="match status" value="1"/>
</dbReference>
<evidence type="ECO:0000313" key="2">
    <source>
        <dbReference type="EMBL" id="SVA75513.1"/>
    </source>
</evidence>
<accession>A0A381YG61</accession>
<gene>
    <name evidence="2" type="ORF">METZ01_LOCUS128367</name>
</gene>
<feature type="domain" description="N-acetyltransferase" evidence="1">
    <location>
        <begin position="4"/>
        <end position="156"/>
    </location>
</feature>
<dbReference type="EMBL" id="UINC01018064">
    <property type="protein sequence ID" value="SVA75513.1"/>
    <property type="molecule type" value="Genomic_DNA"/>
</dbReference>
<dbReference type="PROSITE" id="PS51186">
    <property type="entry name" value="GNAT"/>
    <property type="match status" value="1"/>
</dbReference>
<dbReference type="Gene3D" id="3.40.630.30">
    <property type="match status" value="1"/>
</dbReference>